<reference evidence="14" key="1">
    <citation type="submission" date="2017-12" db="EMBL/GenBank/DDBJ databases">
        <title>Whole genome sequencing of Acidipropionibacterium jensenii strains JS279 and JS280.</title>
        <authorList>
            <person name="Deptula P."/>
            <person name="Laine P."/>
            <person name="Smolander O.-P."/>
            <person name="Paulin L."/>
            <person name="Auvinen P."/>
            <person name="Varmanen P."/>
        </authorList>
    </citation>
    <scope>NUCLEOTIDE SEQUENCE [LARGE SCALE GENOMIC DNA]</scope>
    <source>
        <strain evidence="14">JS280</strain>
    </source>
</reference>
<dbReference type="CDD" id="cd18030">
    <property type="entry name" value="DEXHc_RE_I_HsdR"/>
    <property type="match status" value="1"/>
</dbReference>
<dbReference type="InterPro" id="IPR055180">
    <property type="entry name" value="HsdR_RecA-like_helicase_dom_2"/>
</dbReference>
<evidence type="ECO:0000256" key="11">
    <source>
        <dbReference type="RuleBase" id="RU364115"/>
    </source>
</evidence>
<evidence type="ECO:0000256" key="6">
    <source>
        <dbReference type="ARBA" id="ARBA00022747"/>
    </source>
</evidence>
<comment type="function">
    <text evidence="11">Subunit R is required for both nuclease and ATPase activities, but not for modification.</text>
</comment>
<dbReference type="InterPro" id="IPR021810">
    <property type="entry name" value="T1RH-like_C"/>
</dbReference>
<dbReference type="Pfam" id="PF18766">
    <property type="entry name" value="SWI2_SNF2"/>
    <property type="match status" value="1"/>
</dbReference>
<name>A0A3T0S146_9ACTN</name>
<evidence type="ECO:0000256" key="3">
    <source>
        <dbReference type="ARBA" id="ARBA00011296"/>
    </source>
</evidence>
<evidence type="ECO:0000259" key="12">
    <source>
        <dbReference type="PROSITE" id="PS51192"/>
    </source>
</evidence>
<evidence type="ECO:0000313" key="13">
    <source>
        <dbReference type="EMBL" id="AZZ40116.1"/>
    </source>
</evidence>
<dbReference type="Gene3D" id="3.40.50.300">
    <property type="entry name" value="P-loop containing nucleotide triphosphate hydrolases"/>
    <property type="match status" value="2"/>
</dbReference>
<evidence type="ECO:0000256" key="1">
    <source>
        <dbReference type="ARBA" id="ARBA00000851"/>
    </source>
</evidence>
<dbReference type="EC" id="3.1.21.3" evidence="11"/>
<dbReference type="PROSITE" id="PS51192">
    <property type="entry name" value="HELICASE_ATP_BIND_1"/>
    <property type="match status" value="1"/>
</dbReference>
<dbReference type="Pfam" id="PF04313">
    <property type="entry name" value="HSDR_N"/>
    <property type="match status" value="1"/>
</dbReference>
<keyword evidence="5 11" id="KW-0547">Nucleotide-binding</keyword>
<gene>
    <name evidence="13" type="ORF">C0Z10_10545</name>
</gene>
<keyword evidence="7 13" id="KW-0255">Endonuclease</keyword>
<dbReference type="Pfam" id="PF22679">
    <property type="entry name" value="T1R_D3-like"/>
    <property type="match status" value="1"/>
</dbReference>
<dbReference type="NCBIfam" id="TIGR00348">
    <property type="entry name" value="hsdR"/>
    <property type="match status" value="1"/>
</dbReference>
<dbReference type="AlphaFoldDB" id="A0A3T0S146"/>
<dbReference type="InterPro" id="IPR004473">
    <property type="entry name" value="Restrct_endonuc_typeI_HsdR"/>
</dbReference>
<dbReference type="SMART" id="SM00487">
    <property type="entry name" value="DEXDc"/>
    <property type="match status" value="1"/>
</dbReference>
<dbReference type="SUPFAM" id="SSF52540">
    <property type="entry name" value="P-loop containing nucleoside triphosphate hydrolases"/>
    <property type="match status" value="1"/>
</dbReference>
<evidence type="ECO:0000256" key="5">
    <source>
        <dbReference type="ARBA" id="ARBA00022741"/>
    </source>
</evidence>
<dbReference type="KEGG" id="aji:C0Z10_10545"/>
<accession>A0A3T0S146</accession>
<dbReference type="Proteomes" id="UP000285875">
    <property type="component" value="Chromosome"/>
</dbReference>
<sequence length="1061" mass="117705">MPPTGRSLMHENDWEADMLDWLGQIGWQPGTGSEIAAQRQSESDLILHDDFLTVLRGLNPEVPANHLAEAAAMICAPASQDAIAENERFHTFLVHGFRGLSYLDLNGVEQTPTIQLLADDPERNVFRAIQQVTIRQSGHHRRFDVVLYVNGLPLVIVELKDAGSTRATISKAHSQLATYLDEFPTAFRTVVATVISDGISAKYGTPFTPYNHFSPWTVDEQGVPLSPPPTEELEPLTYGLFDQRHFIDVVKHFVTFEHGDRPTKLIAKPHQYFAVRKALAHTLTAVDSDGKAGVVWHTQGSGKSLEMEFYTNLVMTHPVLHNPTIVLITDRNELDGQLYEGFARSTLLPEAPLQITTRWELRQELSSKNSGGIIFTTLQKFGRTGQERESGADHPLLTDRHNVIVIVDEAHRSHYDDLDGYARYLKDALPNATLIAFTGTPLSEADRNTRAVFGDYIDIYDLDRAVADGATVPVHYEPRLVKVRLSSDLTPEQIDAAADEQTAGLDDSERERIEQAVAVINAIYGAPARLHALAADIVSHWENRQKLVTPTLQPVDGEPDKTPHGKGIIVCSTREIAARLYDQIVALRPQWHSDDDTRGVIKVVYSGSASDRPPISNHVRTESANKIIKNRLKDIDDELELVIVKDMMLTGFDAPPWHTMYLDRPLKGAQLMQALARVNRTFRGKQDGLLVAYAPLDANLKAALAEYTQGGARAEETGRDIAEAAAATRRLTEALRGLLSGCGWRPVLEGGGQSAARHAVKMAVDYLRSPNTPGNRVAEGQESLKDRFRMLSGQLSRMWALSCGAETLADLRHEISFYEQVRGWMAKWDAKEREANGQPIPEEVQRMLRGLVAEATEAGGVTDIYSEVGLDRPDLRSLKPGDAEALSQSTTPHLAIEALRDMLITESRAATASNIARRTAFSQRISDLMLRYTNQQLTAAQVLAELISVAGEVQAEADRGKRFSPPLNRDELAFYDAVSQNDSAVQLLGDGVLAEMARELVAVMRRDTRTDWKVRDDVKASLRAAVRRLLRKYKYPPDKQPEAVTRVIEQMEELAPSQAGQ</sequence>
<keyword evidence="9 11" id="KW-0067">ATP-binding</keyword>
<comment type="similarity">
    <text evidence="2 11">Belongs to the HsdR family.</text>
</comment>
<protein>
    <recommendedName>
        <fullName evidence="11">Type I restriction enzyme endonuclease subunit</fullName>
        <shortName evidence="11">R protein</shortName>
        <ecNumber evidence="11">3.1.21.3</ecNumber>
    </recommendedName>
</protein>
<dbReference type="InterPro" id="IPR040980">
    <property type="entry name" value="SWI2_SNF2"/>
</dbReference>
<dbReference type="CDD" id="cd18800">
    <property type="entry name" value="SF2_C_EcoR124I-like"/>
    <property type="match status" value="1"/>
</dbReference>
<evidence type="ECO:0000256" key="2">
    <source>
        <dbReference type="ARBA" id="ARBA00008598"/>
    </source>
</evidence>
<dbReference type="Gene3D" id="3.90.1570.50">
    <property type="match status" value="1"/>
</dbReference>
<keyword evidence="6 11" id="KW-0680">Restriction system</keyword>
<dbReference type="InterPro" id="IPR051268">
    <property type="entry name" value="Type-I_R_enzyme_R_subunit"/>
</dbReference>
<dbReference type="InterPro" id="IPR027417">
    <property type="entry name" value="P-loop_NTPase"/>
</dbReference>
<keyword evidence="4" id="KW-0540">Nuclease</keyword>
<evidence type="ECO:0000256" key="8">
    <source>
        <dbReference type="ARBA" id="ARBA00022801"/>
    </source>
</evidence>
<dbReference type="CDD" id="cd22332">
    <property type="entry name" value="HsdR_N"/>
    <property type="match status" value="1"/>
</dbReference>
<feature type="domain" description="Helicase ATP-binding" evidence="12">
    <location>
        <begin position="284"/>
        <end position="459"/>
    </location>
</feature>
<keyword evidence="10 11" id="KW-0238">DNA-binding</keyword>
<evidence type="ECO:0000256" key="9">
    <source>
        <dbReference type="ARBA" id="ARBA00022840"/>
    </source>
</evidence>
<evidence type="ECO:0000256" key="7">
    <source>
        <dbReference type="ARBA" id="ARBA00022759"/>
    </source>
</evidence>
<evidence type="ECO:0000256" key="4">
    <source>
        <dbReference type="ARBA" id="ARBA00022722"/>
    </source>
</evidence>
<organism evidence="13 14">
    <name type="scientific">Acidipropionibacterium jensenii</name>
    <dbReference type="NCBI Taxonomy" id="1749"/>
    <lineage>
        <taxon>Bacteria</taxon>
        <taxon>Bacillati</taxon>
        <taxon>Actinomycetota</taxon>
        <taxon>Actinomycetes</taxon>
        <taxon>Propionibacteriales</taxon>
        <taxon>Propionibacteriaceae</taxon>
        <taxon>Acidipropionibacterium</taxon>
    </lineage>
</organism>
<evidence type="ECO:0000256" key="10">
    <source>
        <dbReference type="ARBA" id="ARBA00023125"/>
    </source>
</evidence>
<dbReference type="GO" id="GO:0005524">
    <property type="term" value="F:ATP binding"/>
    <property type="evidence" value="ECO:0007669"/>
    <property type="project" value="UniProtKB-KW"/>
</dbReference>
<dbReference type="GO" id="GO:0003677">
    <property type="term" value="F:DNA binding"/>
    <property type="evidence" value="ECO:0007669"/>
    <property type="project" value="UniProtKB-KW"/>
</dbReference>
<dbReference type="GO" id="GO:0009307">
    <property type="term" value="P:DNA restriction-modification system"/>
    <property type="evidence" value="ECO:0007669"/>
    <property type="project" value="UniProtKB-KW"/>
</dbReference>
<comment type="subunit">
    <text evidence="3 11">The type I restriction/modification system is composed of three polypeptides R, M and S.</text>
</comment>
<dbReference type="InterPro" id="IPR014001">
    <property type="entry name" value="Helicase_ATP-bd"/>
</dbReference>
<comment type="catalytic activity">
    <reaction evidence="1 11">
        <text>Endonucleolytic cleavage of DNA to give random double-stranded fragments with terminal 5'-phosphates, ATP is simultaneously hydrolyzed.</text>
        <dbReference type="EC" id="3.1.21.3"/>
    </reaction>
</comment>
<keyword evidence="8 11" id="KW-0378">Hydrolase</keyword>
<dbReference type="PANTHER" id="PTHR30195">
    <property type="entry name" value="TYPE I SITE-SPECIFIC DEOXYRIBONUCLEASE PROTEIN SUBUNIT M AND R"/>
    <property type="match status" value="1"/>
</dbReference>
<evidence type="ECO:0000313" key="14">
    <source>
        <dbReference type="Proteomes" id="UP000285875"/>
    </source>
</evidence>
<proteinExistence type="inferred from homology"/>
<dbReference type="Pfam" id="PF11867">
    <property type="entry name" value="T1RH-like_C"/>
    <property type="match status" value="1"/>
</dbReference>
<dbReference type="EMBL" id="CP025570">
    <property type="protein sequence ID" value="AZZ40116.1"/>
    <property type="molecule type" value="Genomic_DNA"/>
</dbReference>
<dbReference type="GO" id="GO:0009035">
    <property type="term" value="F:type I site-specific deoxyribonuclease activity"/>
    <property type="evidence" value="ECO:0007669"/>
    <property type="project" value="UniProtKB-EC"/>
</dbReference>
<dbReference type="InterPro" id="IPR007409">
    <property type="entry name" value="Restrct_endonuc_type1_HsdR_N"/>
</dbReference>
<dbReference type="PANTHER" id="PTHR30195:SF15">
    <property type="entry name" value="TYPE I RESTRICTION ENZYME HINDI ENDONUCLEASE SUBUNIT"/>
    <property type="match status" value="1"/>
</dbReference>